<keyword evidence="2" id="KW-1185">Reference proteome</keyword>
<organism evidence="1 2">
    <name type="scientific">Dimorphilus gyrociliatus</name>
    <dbReference type="NCBI Taxonomy" id="2664684"/>
    <lineage>
        <taxon>Eukaryota</taxon>
        <taxon>Metazoa</taxon>
        <taxon>Spiralia</taxon>
        <taxon>Lophotrochozoa</taxon>
        <taxon>Annelida</taxon>
        <taxon>Polychaeta</taxon>
        <taxon>Polychaeta incertae sedis</taxon>
        <taxon>Dinophilidae</taxon>
        <taxon>Dimorphilus</taxon>
    </lineage>
</organism>
<accession>A0A7I8WF62</accession>
<sequence>MYMYMLHKIIEFKHVKYNQSCTTLRTKPRESFAVFKHHEESSFTLSQTGVFNYRLVTDIHTLLDINASVIGSTEGNETSWLAFCYETSNVLFIYNNAAIVHPTIVSLSNAVSLCGVSYGENQLYLSVSTKGWYYINMGAGNVHSSVEIGLVINNDTIIPEYCLGKGHRVDTGSSQVTRGFLVELEALDKIGYKFISGQIENRYISLYRI</sequence>
<protein>
    <submittedName>
        <fullName evidence="1">Uncharacterized protein</fullName>
    </submittedName>
</protein>
<evidence type="ECO:0000313" key="2">
    <source>
        <dbReference type="Proteomes" id="UP000549394"/>
    </source>
</evidence>
<dbReference type="AlphaFoldDB" id="A0A7I8WF62"/>
<dbReference type="EMBL" id="CAJFCJ010000089">
    <property type="protein sequence ID" value="CAD5126816.1"/>
    <property type="molecule type" value="Genomic_DNA"/>
</dbReference>
<name>A0A7I8WF62_9ANNE</name>
<evidence type="ECO:0000313" key="1">
    <source>
        <dbReference type="EMBL" id="CAD5126816.1"/>
    </source>
</evidence>
<proteinExistence type="predicted"/>
<comment type="caution">
    <text evidence="1">The sequence shown here is derived from an EMBL/GenBank/DDBJ whole genome shotgun (WGS) entry which is preliminary data.</text>
</comment>
<dbReference type="Proteomes" id="UP000549394">
    <property type="component" value="Unassembled WGS sequence"/>
</dbReference>
<reference evidence="1 2" key="1">
    <citation type="submission" date="2020-08" db="EMBL/GenBank/DDBJ databases">
        <authorList>
            <person name="Hejnol A."/>
        </authorList>
    </citation>
    <scope>NUCLEOTIDE SEQUENCE [LARGE SCALE GENOMIC DNA]</scope>
</reference>
<gene>
    <name evidence="1" type="ORF">DGYR_LOCUS14041</name>
</gene>